<proteinExistence type="predicted"/>
<accession>A0A1H0BJA9</accession>
<evidence type="ECO:0008006" key="3">
    <source>
        <dbReference type="Google" id="ProtNLM"/>
    </source>
</evidence>
<name>A0A1H0BJA9_9BACT</name>
<reference evidence="1 2" key="1">
    <citation type="submission" date="2016-10" db="EMBL/GenBank/DDBJ databases">
        <authorList>
            <person name="de Groot N.N."/>
        </authorList>
    </citation>
    <scope>NUCLEOTIDE SEQUENCE [LARGE SCALE GENOMIC DNA]</scope>
    <source>
        <strain evidence="1 2">DSM 15269</strain>
    </source>
</reference>
<evidence type="ECO:0000313" key="2">
    <source>
        <dbReference type="Proteomes" id="UP000199602"/>
    </source>
</evidence>
<dbReference type="InterPro" id="IPR041854">
    <property type="entry name" value="BFD-like_2Fe2S-bd_dom_sf"/>
</dbReference>
<sequence>MGSAFNLKTYSFLNNKKLKRMSNKPSFKSNKSKEIICYCFSYTKEDIEKDLKLNGKSTILEYIKKSKLLGKCNCISKSPLKK</sequence>
<dbReference type="Proteomes" id="UP000199602">
    <property type="component" value="Unassembled WGS sequence"/>
</dbReference>
<keyword evidence="2" id="KW-1185">Reference proteome</keyword>
<protein>
    <recommendedName>
        <fullName evidence="3">BFD-like [2Fe-2S] binding domain-containing protein</fullName>
    </recommendedName>
</protein>
<evidence type="ECO:0000313" key="1">
    <source>
        <dbReference type="EMBL" id="SDN45681.1"/>
    </source>
</evidence>
<dbReference type="AlphaFoldDB" id="A0A1H0BJA9"/>
<dbReference type="EMBL" id="FNIN01000002">
    <property type="protein sequence ID" value="SDN45681.1"/>
    <property type="molecule type" value="Genomic_DNA"/>
</dbReference>
<dbReference type="STRING" id="206665.SAMN04488516_102191"/>
<gene>
    <name evidence="1" type="ORF">SAMN04488516_102191</name>
</gene>
<dbReference type="Gene3D" id="1.10.10.1100">
    <property type="entry name" value="BFD-like [2Fe-2S]-binding domain"/>
    <property type="match status" value="1"/>
</dbReference>
<organism evidence="1 2">
    <name type="scientific">Desulfonauticus submarinus</name>
    <dbReference type="NCBI Taxonomy" id="206665"/>
    <lineage>
        <taxon>Bacteria</taxon>
        <taxon>Pseudomonadati</taxon>
        <taxon>Thermodesulfobacteriota</taxon>
        <taxon>Desulfovibrionia</taxon>
        <taxon>Desulfovibrionales</taxon>
        <taxon>Desulfonauticaceae</taxon>
        <taxon>Desulfonauticus</taxon>
    </lineage>
</organism>